<dbReference type="PANTHER" id="PTHR46928:SF1">
    <property type="entry name" value="MESENCHYME-SPECIFIC CELL SURFACE GLYCOPROTEIN"/>
    <property type="match status" value="1"/>
</dbReference>
<dbReference type="InterPro" id="IPR055188">
    <property type="entry name" value="Choice_anch_I"/>
</dbReference>
<dbReference type="EMBL" id="DNNA01000056">
    <property type="protein sequence ID" value="HBC33390.1"/>
    <property type="molecule type" value="Genomic_DNA"/>
</dbReference>
<dbReference type="AlphaFoldDB" id="A0A352IPK7"/>
<dbReference type="SUPFAM" id="SSF50974">
    <property type="entry name" value="Nitrous oxide reductase, N-terminal domain"/>
    <property type="match status" value="1"/>
</dbReference>
<dbReference type="Proteomes" id="UP000263489">
    <property type="component" value="Unassembled WGS sequence"/>
</dbReference>
<evidence type="ECO:0000313" key="4">
    <source>
        <dbReference type="Proteomes" id="UP000263489"/>
    </source>
</evidence>
<dbReference type="InterPro" id="IPR011048">
    <property type="entry name" value="Haem_d1_sf"/>
</dbReference>
<dbReference type="Pfam" id="PF22494">
    <property type="entry name" value="choice_anch_I"/>
    <property type="match status" value="2"/>
</dbReference>
<evidence type="ECO:0000259" key="2">
    <source>
        <dbReference type="Pfam" id="PF22494"/>
    </source>
</evidence>
<dbReference type="InterPro" id="IPR011045">
    <property type="entry name" value="N2O_reductase_N"/>
</dbReference>
<dbReference type="PROSITE" id="PS51257">
    <property type="entry name" value="PROKAR_LIPOPROTEIN"/>
    <property type="match status" value="1"/>
</dbReference>
<accession>A0A352IPK7</accession>
<reference evidence="3 4" key="1">
    <citation type="journal article" date="2018" name="Nat. Biotechnol.">
        <title>A standardized bacterial taxonomy based on genome phylogeny substantially revises the tree of life.</title>
        <authorList>
            <person name="Parks D.H."/>
            <person name="Chuvochina M."/>
            <person name="Waite D.W."/>
            <person name="Rinke C."/>
            <person name="Skarshewski A."/>
            <person name="Chaumeil P.A."/>
            <person name="Hugenholtz P."/>
        </authorList>
    </citation>
    <scope>NUCLEOTIDE SEQUENCE [LARGE SCALE GENOMIC DNA]</scope>
    <source>
        <strain evidence="3">UBA9380</strain>
    </source>
</reference>
<feature type="domain" description="Choice-of-anchor I" evidence="2">
    <location>
        <begin position="56"/>
        <end position="372"/>
    </location>
</feature>
<dbReference type="Gene3D" id="2.130.10.10">
    <property type="entry name" value="YVTN repeat-like/Quinoprotein amine dehydrogenase"/>
    <property type="match status" value="1"/>
</dbReference>
<feature type="compositionally biased region" description="Basic and acidic residues" evidence="1">
    <location>
        <begin position="459"/>
        <end position="469"/>
    </location>
</feature>
<dbReference type="SUPFAM" id="SSF51004">
    <property type="entry name" value="C-terminal (heme d1) domain of cytochrome cd1-nitrite reductase"/>
    <property type="match status" value="1"/>
</dbReference>
<dbReference type="NCBIfam" id="NF038117">
    <property type="entry name" value="choice_anch_I"/>
    <property type="match status" value="1"/>
</dbReference>
<dbReference type="InterPro" id="IPR052956">
    <property type="entry name" value="Mesenchyme-surface_protein"/>
</dbReference>
<comment type="caution">
    <text evidence="3">The sequence shown here is derived from an EMBL/GenBank/DDBJ whole genome shotgun (WGS) entry which is preliminary data.</text>
</comment>
<evidence type="ECO:0000313" key="3">
    <source>
        <dbReference type="EMBL" id="HBC33390.1"/>
    </source>
</evidence>
<organism evidence="3 4">
    <name type="scientific">Marinobacter adhaerens</name>
    <dbReference type="NCBI Taxonomy" id="1033846"/>
    <lineage>
        <taxon>Bacteria</taxon>
        <taxon>Pseudomonadati</taxon>
        <taxon>Pseudomonadota</taxon>
        <taxon>Gammaproteobacteria</taxon>
        <taxon>Pseudomonadales</taxon>
        <taxon>Marinobacteraceae</taxon>
        <taxon>Marinobacter</taxon>
    </lineage>
</organism>
<evidence type="ECO:0000256" key="1">
    <source>
        <dbReference type="SAM" id="MobiDB-lite"/>
    </source>
</evidence>
<proteinExistence type="predicted"/>
<protein>
    <submittedName>
        <fullName evidence="3">Alkaline phosphatase</fullName>
    </submittedName>
</protein>
<feature type="region of interest" description="Disordered" evidence="1">
    <location>
        <begin position="447"/>
        <end position="470"/>
    </location>
</feature>
<feature type="domain" description="Choice-of-anchor I" evidence="2">
    <location>
        <begin position="403"/>
        <end position="566"/>
    </location>
</feature>
<dbReference type="InterPro" id="IPR015943">
    <property type="entry name" value="WD40/YVTN_repeat-like_dom_sf"/>
</dbReference>
<name>A0A352IPK7_9GAMM</name>
<gene>
    <name evidence="3" type="ORF">DC045_03500</name>
</gene>
<sequence length="574" mass="60780">MELRKSLLGTAILATVLGLAGCDGDDGTDGAPGTSQTLIELNVVGSYQAEGEVFDESAAEIVAHDPSNQRLFVVNALASTIDVLDINDPAMPVKLSTIDATAEGAAANSVAVYGDLVAVAIEAENKQANGKVVFYNSTDLNKVGEVVVGALPDMVTFTRDGMKVLVANEGEPSDDYSVDPEGSVSIIDLSNGVASATVTTADFTGFNADQADLVTADLRVFGPGATLAQDMEPEYIAVSIDNTKAWVALQENNAVAELDIAAGEITAIVPLGFKDHSIIGNELDASNRDSGINIRNWPVKGMYMPDAIASYGYNGKTYYITANEGDSRDYDGWTEEFRMGDLTLNPAGELAAITNLLEDENLGRLNTTSTMGISNGCDPSQLPAELGDLNGDTNVDVDDVKFYVENSCEYDTLYSYGARSFSIWSAEGQRVFDSGSEFERVTASLIPDNFNGNNDENSFDNRSDDKGPEPEAVAVGIINGQTFAFIGLERVGGIMVYNVTNPQNPEFVQYLNNRDFSVSQADLEAGMAGDLGPEGLAFISANDSPSGKPMLAVGNEVSGTTTLYSIDVIELTAN</sequence>
<dbReference type="PANTHER" id="PTHR46928">
    <property type="entry name" value="MESENCHYME-SPECIFIC CELL SURFACE GLYCOPROTEIN"/>
    <property type="match status" value="1"/>
</dbReference>